<accession>A0A840S2S6</accession>
<organism evidence="1 2">
    <name type="scientific">Inhella inkyongensis</name>
    <dbReference type="NCBI Taxonomy" id="392593"/>
    <lineage>
        <taxon>Bacteria</taxon>
        <taxon>Pseudomonadati</taxon>
        <taxon>Pseudomonadota</taxon>
        <taxon>Betaproteobacteria</taxon>
        <taxon>Burkholderiales</taxon>
        <taxon>Sphaerotilaceae</taxon>
        <taxon>Inhella</taxon>
    </lineage>
</organism>
<evidence type="ECO:0000313" key="1">
    <source>
        <dbReference type="EMBL" id="MBB5204615.1"/>
    </source>
</evidence>
<comment type="caution">
    <text evidence="1">The sequence shown here is derived from an EMBL/GenBank/DDBJ whole genome shotgun (WGS) entry which is preliminary data.</text>
</comment>
<dbReference type="Proteomes" id="UP000554837">
    <property type="component" value="Unassembled WGS sequence"/>
</dbReference>
<dbReference type="AlphaFoldDB" id="A0A840S2S6"/>
<reference evidence="1 2" key="1">
    <citation type="submission" date="2020-08" db="EMBL/GenBank/DDBJ databases">
        <title>Genomic Encyclopedia of Type Strains, Phase IV (KMG-IV): sequencing the most valuable type-strain genomes for metagenomic binning, comparative biology and taxonomic classification.</title>
        <authorList>
            <person name="Goeker M."/>
        </authorList>
    </citation>
    <scope>NUCLEOTIDE SEQUENCE [LARGE SCALE GENOMIC DNA]</scope>
    <source>
        <strain evidence="1 2">DSM 23958</strain>
    </source>
</reference>
<name>A0A840S2S6_9BURK</name>
<keyword evidence="2" id="KW-1185">Reference proteome</keyword>
<dbReference type="RefSeq" id="WP_138855723.1">
    <property type="nucleotide sequence ID" value="NZ_CP040709.1"/>
</dbReference>
<sequence length="66" mass="7312">MMPEQFDGTRLWTYGFARALRGSSFWGLRCFFCAALALLPCAGDEAGWGVLKPAAPGRAWDSKRSR</sequence>
<evidence type="ECO:0000313" key="2">
    <source>
        <dbReference type="Proteomes" id="UP000554837"/>
    </source>
</evidence>
<dbReference type="EMBL" id="JACHHO010000002">
    <property type="protein sequence ID" value="MBB5204615.1"/>
    <property type="molecule type" value="Genomic_DNA"/>
</dbReference>
<proteinExistence type="predicted"/>
<protein>
    <submittedName>
        <fullName evidence="1">Uncharacterized protein</fullName>
    </submittedName>
</protein>
<gene>
    <name evidence="1" type="ORF">HNQ51_001929</name>
</gene>